<dbReference type="InterPro" id="IPR004244">
    <property type="entry name" value="Transposase_22"/>
</dbReference>
<feature type="compositionally biased region" description="Basic and acidic residues" evidence="1">
    <location>
        <begin position="359"/>
        <end position="370"/>
    </location>
</feature>
<dbReference type="Proteomes" id="UP001652624">
    <property type="component" value="Chromosome 13"/>
</dbReference>
<reference evidence="5" key="1">
    <citation type="submission" date="2025-08" db="UniProtKB">
        <authorList>
            <consortium name="RefSeq"/>
        </authorList>
    </citation>
    <scope>IDENTIFICATION</scope>
</reference>
<accession>A0A1S2ZPL7</accession>
<feature type="domain" description="L1 transposable element dsRBD-like" evidence="3">
    <location>
        <begin position="204"/>
        <end position="266"/>
    </location>
</feature>
<dbReference type="RefSeq" id="XP_007522600.2">
    <property type="nucleotide sequence ID" value="XM_007522538.3"/>
</dbReference>
<feature type="domain" description="L1 transposable element RRM" evidence="2">
    <location>
        <begin position="463"/>
        <end position="558"/>
    </location>
</feature>
<proteinExistence type="predicted"/>
<name>A0A1S2ZPL7_ERIEU</name>
<dbReference type="InterPro" id="IPR035300">
    <property type="entry name" value="L1_dsRBD"/>
</dbReference>
<evidence type="ECO:0000256" key="1">
    <source>
        <dbReference type="SAM" id="MobiDB-lite"/>
    </source>
</evidence>
<dbReference type="eggNOG" id="ENOG502SRQ0">
    <property type="taxonomic scope" value="Eukaryota"/>
</dbReference>
<dbReference type="Pfam" id="PF17490">
    <property type="entry name" value="Tnp_22_dsRBD"/>
    <property type="match status" value="2"/>
</dbReference>
<dbReference type="InParanoid" id="A0A1S2ZPL7"/>
<dbReference type="GeneID" id="103113052"/>
<dbReference type="InterPro" id="IPR042566">
    <property type="entry name" value="L1_C"/>
</dbReference>
<keyword evidence="4" id="KW-1185">Reference proteome</keyword>
<dbReference type="AlphaFoldDB" id="A0A1S2ZPL7"/>
<feature type="compositionally biased region" description="Basic and acidic residues" evidence="1">
    <location>
        <begin position="108"/>
        <end position="144"/>
    </location>
</feature>
<gene>
    <name evidence="5" type="primary">L1TD1</name>
</gene>
<evidence type="ECO:0000259" key="3">
    <source>
        <dbReference type="Pfam" id="PF17490"/>
    </source>
</evidence>
<evidence type="ECO:0000313" key="5">
    <source>
        <dbReference type="RefSeq" id="XP_007522600.2"/>
    </source>
</evidence>
<dbReference type="InterPro" id="IPR043636">
    <property type="entry name" value="L1_RRM_dom"/>
</dbReference>
<feature type="domain" description="L1 transposable element dsRBD-like" evidence="3">
    <location>
        <begin position="562"/>
        <end position="624"/>
    </location>
</feature>
<feature type="compositionally biased region" description="Acidic residues" evidence="1">
    <location>
        <begin position="326"/>
        <end position="358"/>
    </location>
</feature>
<protein>
    <submittedName>
        <fullName evidence="5">LINE-1 type transposase domain-containing protein 1</fullName>
    </submittedName>
</protein>
<organism evidence="4 5">
    <name type="scientific">Erinaceus europaeus</name>
    <name type="common">Western European hedgehog</name>
    <dbReference type="NCBI Taxonomy" id="9365"/>
    <lineage>
        <taxon>Eukaryota</taxon>
        <taxon>Metazoa</taxon>
        <taxon>Chordata</taxon>
        <taxon>Craniata</taxon>
        <taxon>Vertebrata</taxon>
        <taxon>Euteleostomi</taxon>
        <taxon>Mammalia</taxon>
        <taxon>Eutheria</taxon>
        <taxon>Laurasiatheria</taxon>
        <taxon>Eulipotyphla</taxon>
        <taxon>Erinaceidae</taxon>
        <taxon>Erinaceinae</taxon>
        <taxon>Erinaceus</taxon>
    </lineage>
</organism>
<feature type="region of interest" description="Disordered" evidence="1">
    <location>
        <begin position="91"/>
        <end position="169"/>
    </location>
</feature>
<dbReference type="Gene3D" id="3.30.70.1820">
    <property type="entry name" value="L1 transposable element, RRM domain"/>
    <property type="match status" value="1"/>
</dbReference>
<feature type="region of interest" description="Disordered" evidence="1">
    <location>
        <begin position="319"/>
        <end position="370"/>
    </location>
</feature>
<dbReference type="Gene3D" id="3.30.250.20">
    <property type="entry name" value="L1 transposable element, C-terminal domain"/>
    <property type="match status" value="2"/>
</dbReference>
<dbReference type="OrthoDB" id="9909646at2759"/>
<evidence type="ECO:0000313" key="4">
    <source>
        <dbReference type="Proteomes" id="UP001652624"/>
    </source>
</evidence>
<sequence>MSSVQSNTLQRAKKESIAHVGRMQLVDTEEEMARIVDLKYNYMSAMISTVLKVFMGNLDDVVEKTRESLKNDLTAILGMTSSISELRNTKVSGTSKEYQQDLGSEKPGLVDRTEEDAKGKAIDEENRRFAREEEGGISEGKELFQNKSPYPKFKNSMDGVSPVKEESGNCDTRVEVTGQGREAGEKISIDEGILSLAADFSSATLDINRQWSDVFNILRENDFDPELQCQVRLAFKCDGEVKTFLDLQSLSKFISQKSLMRELLKDVLPQGEKVKQGGRRYGIQEKMGKALTESNYGAGGTTSDSLSFLFIKEVRVAEPEEKESSELGEEEEASELEEQEESLELEDGEMTSDTEEEEAKTQQIEEPKDADFRQKLEEALRMCVTGIVKHMQEKTENTKNHHSEVVEVKDSTDDPTNRINVFEERMNNLEGRIEGFSVDPLQMAKQIMKKERLRDREDKSRSTNIRLIGIPEKDNRENGAEDIIEEIIEENFPDLKKDPGLEIASACRIPSTFDENRLTPRHILVKFWNSKDKEKILKVSRAREGITYRGVKIRLTADLSLDTLDARSKWSSIIKVLQEKGFRPKILYPAKLAFNFEGRKRVFYDIEEFRDFIFYIPYLKRLLADVF</sequence>
<dbReference type="CTD" id="54596"/>
<dbReference type="PANTHER" id="PTHR11505">
    <property type="entry name" value="L1 TRANSPOSABLE ELEMENT-RELATED"/>
    <property type="match status" value="1"/>
</dbReference>
<evidence type="ECO:0000259" key="2">
    <source>
        <dbReference type="Pfam" id="PF02994"/>
    </source>
</evidence>
<dbReference type="Pfam" id="PF02994">
    <property type="entry name" value="Transposase_22"/>
    <property type="match status" value="1"/>
</dbReference>